<protein>
    <submittedName>
        <fullName evidence="1">Uncharacterized protein</fullName>
    </submittedName>
</protein>
<dbReference type="AlphaFoldDB" id="A0A6L3SSZ0"/>
<proteinExistence type="predicted"/>
<dbReference type="RefSeq" id="WP_151002615.1">
    <property type="nucleotide sequence ID" value="NZ_BPQY01000240.1"/>
</dbReference>
<dbReference type="EMBL" id="VZZK01000028">
    <property type="protein sequence ID" value="KAB1076689.1"/>
    <property type="molecule type" value="Genomic_DNA"/>
</dbReference>
<comment type="caution">
    <text evidence="1">The sequence shown here is derived from an EMBL/GenBank/DDBJ whole genome shotgun (WGS) entry which is preliminary data.</text>
</comment>
<keyword evidence="2" id="KW-1185">Reference proteome</keyword>
<evidence type="ECO:0000313" key="1">
    <source>
        <dbReference type="EMBL" id="KAB1076689.1"/>
    </source>
</evidence>
<reference evidence="1 2" key="1">
    <citation type="submission" date="2019-09" db="EMBL/GenBank/DDBJ databases">
        <title>YIM 48816 draft genome.</title>
        <authorList>
            <person name="Jiang L."/>
        </authorList>
    </citation>
    <scope>NUCLEOTIDE SEQUENCE [LARGE SCALE GENOMIC DNA]</scope>
    <source>
        <strain evidence="1 2">YIM 48816</strain>
    </source>
</reference>
<accession>A0A6L3SSZ0</accession>
<name>A0A6L3SSZ0_9HYPH</name>
<evidence type="ECO:0000313" key="2">
    <source>
        <dbReference type="Proteomes" id="UP000474159"/>
    </source>
</evidence>
<dbReference type="Proteomes" id="UP000474159">
    <property type="component" value="Unassembled WGS sequence"/>
</dbReference>
<sequence>MTKHLDNPESCFVCRRRADGLGLQKGNAVGWLCQQCADGEYGVRMIRMPVREFDEYERAALVRASQGRAGHYLDCLGRTDLAQLHPEEWQHVCRLVIEDFGDEIKLQVGSGSSGHPARGLFNVHQTADNINQNEAA</sequence>
<organism evidence="1 2">
    <name type="scientific">Methylobacterium soli</name>
    <dbReference type="NCBI Taxonomy" id="553447"/>
    <lineage>
        <taxon>Bacteria</taxon>
        <taxon>Pseudomonadati</taxon>
        <taxon>Pseudomonadota</taxon>
        <taxon>Alphaproteobacteria</taxon>
        <taxon>Hyphomicrobiales</taxon>
        <taxon>Methylobacteriaceae</taxon>
        <taxon>Methylobacterium</taxon>
    </lineage>
</organism>
<gene>
    <name evidence="1" type="ORF">F6X53_22630</name>
</gene>
<dbReference type="OrthoDB" id="8449609at2"/>